<dbReference type="EMBL" id="UINC01158332">
    <property type="protein sequence ID" value="SVD55816.1"/>
    <property type="molecule type" value="Genomic_DNA"/>
</dbReference>
<dbReference type="InterPro" id="IPR000086">
    <property type="entry name" value="NUDIX_hydrolase_dom"/>
</dbReference>
<evidence type="ECO:0000256" key="1">
    <source>
        <dbReference type="ARBA" id="ARBA00022801"/>
    </source>
</evidence>
<dbReference type="AlphaFoldDB" id="A0A382WAD8"/>
<evidence type="ECO:0000259" key="2">
    <source>
        <dbReference type="PROSITE" id="PS51462"/>
    </source>
</evidence>
<protein>
    <recommendedName>
        <fullName evidence="2">Nudix hydrolase domain-containing protein</fullName>
    </recommendedName>
</protein>
<dbReference type="Gene3D" id="3.90.79.10">
    <property type="entry name" value="Nucleoside Triphosphate Pyrophosphohydrolase"/>
    <property type="match status" value="1"/>
</dbReference>
<organism evidence="3">
    <name type="scientific">marine metagenome</name>
    <dbReference type="NCBI Taxonomy" id="408172"/>
    <lineage>
        <taxon>unclassified sequences</taxon>
        <taxon>metagenomes</taxon>
        <taxon>ecological metagenomes</taxon>
    </lineage>
</organism>
<dbReference type="InterPro" id="IPR029401">
    <property type="entry name" value="Nudix_N"/>
</dbReference>
<gene>
    <name evidence="3" type="ORF">METZ01_LOCUS408670</name>
</gene>
<dbReference type="Gene3D" id="2.20.70.10">
    <property type="match status" value="1"/>
</dbReference>
<dbReference type="InterPro" id="IPR020084">
    <property type="entry name" value="NUDIX_hydrolase_CS"/>
</dbReference>
<dbReference type="SUPFAM" id="SSF55811">
    <property type="entry name" value="Nudix"/>
    <property type="match status" value="1"/>
</dbReference>
<dbReference type="PANTHER" id="PTHR43222">
    <property type="entry name" value="NUDIX HYDROLASE 23"/>
    <property type="match status" value="1"/>
</dbReference>
<dbReference type="Pfam" id="PF00293">
    <property type="entry name" value="NUDIX"/>
    <property type="match status" value="1"/>
</dbReference>
<feature type="domain" description="Nudix hydrolase" evidence="2">
    <location>
        <begin position="36"/>
        <end position="139"/>
    </location>
</feature>
<reference evidence="3" key="1">
    <citation type="submission" date="2018-05" db="EMBL/GenBank/DDBJ databases">
        <authorList>
            <person name="Lanie J.A."/>
            <person name="Ng W.-L."/>
            <person name="Kazmierczak K.M."/>
            <person name="Andrzejewski T.M."/>
            <person name="Davidsen T.M."/>
            <person name="Wayne K.J."/>
            <person name="Tettelin H."/>
            <person name="Glass J.I."/>
            <person name="Rusch D."/>
            <person name="Podicherti R."/>
            <person name="Tsui H.-C.T."/>
            <person name="Winkler M.E."/>
        </authorList>
    </citation>
    <scope>NUCLEOTIDE SEQUENCE</scope>
</reference>
<accession>A0A382WAD8</accession>
<feature type="non-terminal residue" evidence="3">
    <location>
        <position position="139"/>
    </location>
</feature>
<dbReference type="PANTHER" id="PTHR43222:SF2">
    <property type="entry name" value="NUDIX HYDROLASE 23, CHLOROPLASTIC"/>
    <property type="match status" value="1"/>
</dbReference>
<dbReference type="Pfam" id="PF14803">
    <property type="entry name" value="Zn_ribbon_Nudix"/>
    <property type="match status" value="1"/>
</dbReference>
<keyword evidence="1" id="KW-0378">Hydrolase</keyword>
<dbReference type="InterPro" id="IPR015797">
    <property type="entry name" value="NUDIX_hydrolase-like_dom_sf"/>
</dbReference>
<sequence length="139" mass="16094">MKYCNSCGEKVILEIPKGDNRERYCCPNCEVIHYQNPNVVVGTLPVKEDKVLLCKRAIKPRYGLWTLPAGFLEMEETLEQGALRETFEETNTQVKMKNLYAIYNIPQIGQVYMLYLAEVMQNNFGPTSESLEVKFFKKE</sequence>
<proteinExistence type="predicted"/>
<name>A0A382WAD8_9ZZZZ</name>
<dbReference type="PROSITE" id="PS00893">
    <property type="entry name" value="NUDIX_BOX"/>
    <property type="match status" value="1"/>
</dbReference>
<dbReference type="GO" id="GO:0016787">
    <property type="term" value="F:hydrolase activity"/>
    <property type="evidence" value="ECO:0007669"/>
    <property type="project" value="UniProtKB-KW"/>
</dbReference>
<evidence type="ECO:0000313" key="3">
    <source>
        <dbReference type="EMBL" id="SVD55816.1"/>
    </source>
</evidence>
<dbReference type="PROSITE" id="PS51462">
    <property type="entry name" value="NUDIX"/>
    <property type="match status" value="1"/>
</dbReference>